<sequence length="131" mass="14268">MKTPQESSSSQSKSNSQAKQPKKPKKKTFLGNEDTLSLALAIGGAQEDVVSEKNKNRPPREAEPPKEGKASGSRKYSEWRIKIKETKAALAAKKAQHKKEKAQKKKGPAGPSTPTLDNVEKKPTKKSVSFA</sequence>
<protein>
    <submittedName>
        <fullName evidence="2">Uncharacterized protein</fullName>
    </submittedName>
</protein>
<feature type="compositionally biased region" description="Basic residues" evidence="1">
    <location>
        <begin position="94"/>
        <end position="107"/>
    </location>
</feature>
<dbReference type="AlphaFoldDB" id="A0A8H5F0G1"/>
<feature type="compositionally biased region" description="Low complexity" evidence="1">
    <location>
        <begin position="1"/>
        <end position="19"/>
    </location>
</feature>
<feature type="region of interest" description="Disordered" evidence="1">
    <location>
        <begin position="1"/>
        <end position="131"/>
    </location>
</feature>
<evidence type="ECO:0000313" key="3">
    <source>
        <dbReference type="Proteomes" id="UP000541558"/>
    </source>
</evidence>
<organism evidence="2 3">
    <name type="scientific">Ephemerocybe angulata</name>
    <dbReference type="NCBI Taxonomy" id="980116"/>
    <lineage>
        <taxon>Eukaryota</taxon>
        <taxon>Fungi</taxon>
        <taxon>Dikarya</taxon>
        <taxon>Basidiomycota</taxon>
        <taxon>Agaricomycotina</taxon>
        <taxon>Agaricomycetes</taxon>
        <taxon>Agaricomycetidae</taxon>
        <taxon>Agaricales</taxon>
        <taxon>Agaricineae</taxon>
        <taxon>Psathyrellaceae</taxon>
        <taxon>Ephemerocybe</taxon>
    </lineage>
</organism>
<dbReference type="Proteomes" id="UP000541558">
    <property type="component" value="Unassembled WGS sequence"/>
</dbReference>
<dbReference type="OrthoDB" id="10400986at2759"/>
<proteinExistence type="predicted"/>
<accession>A0A8H5F0G1</accession>
<name>A0A8H5F0G1_9AGAR</name>
<evidence type="ECO:0000313" key="2">
    <source>
        <dbReference type="EMBL" id="KAF5319106.1"/>
    </source>
</evidence>
<dbReference type="EMBL" id="JAACJK010000174">
    <property type="protein sequence ID" value="KAF5319106.1"/>
    <property type="molecule type" value="Genomic_DNA"/>
</dbReference>
<gene>
    <name evidence="2" type="ORF">D9611_014112</name>
</gene>
<evidence type="ECO:0000256" key="1">
    <source>
        <dbReference type="SAM" id="MobiDB-lite"/>
    </source>
</evidence>
<comment type="caution">
    <text evidence="2">The sequence shown here is derived from an EMBL/GenBank/DDBJ whole genome shotgun (WGS) entry which is preliminary data.</text>
</comment>
<keyword evidence="3" id="KW-1185">Reference proteome</keyword>
<reference evidence="2 3" key="1">
    <citation type="journal article" date="2020" name="ISME J.">
        <title>Uncovering the hidden diversity of litter-decomposition mechanisms in mushroom-forming fungi.</title>
        <authorList>
            <person name="Floudas D."/>
            <person name="Bentzer J."/>
            <person name="Ahren D."/>
            <person name="Johansson T."/>
            <person name="Persson P."/>
            <person name="Tunlid A."/>
        </authorList>
    </citation>
    <scope>NUCLEOTIDE SEQUENCE [LARGE SCALE GENOMIC DNA]</scope>
    <source>
        <strain evidence="2 3">CBS 175.51</strain>
    </source>
</reference>
<feature type="compositionally biased region" description="Basic and acidic residues" evidence="1">
    <location>
        <begin position="50"/>
        <end position="87"/>
    </location>
</feature>